<feature type="region of interest" description="Disordered" evidence="1">
    <location>
        <begin position="70"/>
        <end position="99"/>
    </location>
</feature>
<organism evidence="2">
    <name type="scientific">Homalodisca liturata</name>
    <dbReference type="NCBI Taxonomy" id="320908"/>
    <lineage>
        <taxon>Eukaryota</taxon>
        <taxon>Metazoa</taxon>
        <taxon>Ecdysozoa</taxon>
        <taxon>Arthropoda</taxon>
        <taxon>Hexapoda</taxon>
        <taxon>Insecta</taxon>
        <taxon>Pterygota</taxon>
        <taxon>Neoptera</taxon>
        <taxon>Paraneoptera</taxon>
        <taxon>Hemiptera</taxon>
        <taxon>Auchenorrhyncha</taxon>
        <taxon>Membracoidea</taxon>
        <taxon>Cicadellidae</taxon>
        <taxon>Cicadellinae</taxon>
        <taxon>Proconiini</taxon>
        <taxon>Homalodisca</taxon>
    </lineage>
</organism>
<proteinExistence type="predicted"/>
<evidence type="ECO:0000256" key="1">
    <source>
        <dbReference type="SAM" id="MobiDB-lite"/>
    </source>
</evidence>
<evidence type="ECO:0000313" key="2">
    <source>
        <dbReference type="EMBL" id="JAS81802.1"/>
    </source>
</evidence>
<accession>A0A1B6I4F6</accession>
<feature type="non-terminal residue" evidence="2">
    <location>
        <position position="99"/>
    </location>
</feature>
<sequence length="99" mass="11581">LTISSRHTPPTYLHAKKSSLTVKNSNKIITLYYYHYYHCITLFIVNYFGKILKIELPKLEKTAWHLRKNTKGSQRVKGSVSTVNFNRQQNHTHSSSLNF</sequence>
<feature type="non-terminal residue" evidence="2">
    <location>
        <position position="1"/>
    </location>
</feature>
<feature type="compositionally biased region" description="Polar residues" evidence="1">
    <location>
        <begin position="79"/>
        <end position="99"/>
    </location>
</feature>
<reference evidence="2" key="1">
    <citation type="submission" date="2015-11" db="EMBL/GenBank/DDBJ databases">
        <title>De novo transcriptome assembly of four potential Pierce s Disease insect vectors from Arizona vineyards.</title>
        <authorList>
            <person name="Tassone E.E."/>
        </authorList>
    </citation>
    <scope>NUCLEOTIDE SEQUENCE</scope>
</reference>
<dbReference type="AlphaFoldDB" id="A0A1B6I4F6"/>
<protein>
    <submittedName>
        <fullName evidence="2">Uncharacterized protein</fullName>
    </submittedName>
</protein>
<name>A0A1B6I4F6_9HEMI</name>
<dbReference type="EMBL" id="GECU01025904">
    <property type="protein sequence ID" value="JAS81802.1"/>
    <property type="molecule type" value="Transcribed_RNA"/>
</dbReference>
<gene>
    <name evidence="2" type="ORF">g.56077</name>
</gene>